<comment type="caution">
    <text evidence="11">The sequence shown here is derived from an EMBL/GenBank/DDBJ whole genome shotgun (WGS) entry which is preliminary data.</text>
</comment>
<keyword evidence="6 9" id="KW-0822">Tryptophan biosynthesis</keyword>
<dbReference type="AlphaFoldDB" id="A0A0V8GGG8"/>
<dbReference type="NCBIfam" id="NF002300">
    <property type="entry name" value="PRK01222.1-7"/>
    <property type="match status" value="1"/>
</dbReference>
<gene>
    <name evidence="9" type="primary">trpF</name>
    <name evidence="11" type="ORF">AS033_07715</name>
</gene>
<dbReference type="OrthoDB" id="9786954at2"/>
<keyword evidence="8 9" id="KW-0413">Isomerase</keyword>
<organism evidence="11 12">
    <name type="scientific">Exiguobacterium indicum</name>
    <dbReference type="NCBI Taxonomy" id="296995"/>
    <lineage>
        <taxon>Bacteria</taxon>
        <taxon>Bacillati</taxon>
        <taxon>Bacillota</taxon>
        <taxon>Bacilli</taxon>
        <taxon>Bacillales</taxon>
        <taxon>Bacillales Family XII. Incertae Sedis</taxon>
        <taxon>Exiguobacterium</taxon>
    </lineage>
</organism>
<dbReference type="InterPro" id="IPR011060">
    <property type="entry name" value="RibuloseP-bd_barrel"/>
</dbReference>
<evidence type="ECO:0000313" key="12">
    <source>
        <dbReference type="Proteomes" id="UP000053797"/>
    </source>
</evidence>
<evidence type="ECO:0000256" key="5">
    <source>
        <dbReference type="ARBA" id="ARBA00022605"/>
    </source>
</evidence>
<evidence type="ECO:0000256" key="2">
    <source>
        <dbReference type="ARBA" id="ARBA00004664"/>
    </source>
</evidence>
<dbReference type="GO" id="GO:0004640">
    <property type="term" value="F:phosphoribosylanthranilate isomerase activity"/>
    <property type="evidence" value="ECO:0007669"/>
    <property type="project" value="UniProtKB-UniRule"/>
</dbReference>
<evidence type="ECO:0000256" key="1">
    <source>
        <dbReference type="ARBA" id="ARBA00001164"/>
    </source>
</evidence>
<dbReference type="InterPro" id="IPR001240">
    <property type="entry name" value="PRAI_dom"/>
</dbReference>
<dbReference type="CDD" id="cd00405">
    <property type="entry name" value="PRAI"/>
    <property type="match status" value="1"/>
</dbReference>
<keyword evidence="5 9" id="KW-0028">Amino-acid biosynthesis</keyword>
<dbReference type="UniPathway" id="UPA00035">
    <property type="reaction ID" value="UER00042"/>
</dbReference>
<dbReference type="EMBL" id="LNQL01000002">
    <property type="protein sequence ID" value="KSU49247.1"/>
    <property type="molecule type" value="Genomic_DNA"/>
</dbReference>
<comment type="similarity">
    <text evidence="9">Belongs to the TrpF family.</text>
</comment>
<evidence type="ECO:0000256" key="7">
    <source>
        <dbReference type="ARBA" id="ARBA00023141"/>
    </source>
</evidence>
<reference evidence="11 12" key="1">
    <citation type="journal article" date="2015" name="Int. J. Syst. Evol. Microbiol.">
        <title>Exiguobacterium enclense sp. nov., isolated from sediment.</title>
        <authorList>
            <person name="Dastager S.G."/>
            <person name="Mawlankar R."/>
            <person name="Sonalkar V.V."/>
            <person name="Thorat M.N."/>
            <person name="Mual P."/>
            <person name="Verma A."/>
            <person name="Krishnamurthi S."/>
            <person name="Tang S.K."/>
            <person name="Li W.J."/>
        </authorList>
    </citation>
    <scope>NUCLEOTIDE SEQUENCE [LARGE SCALE GENOMIC DNA]</scope>
    <source>
        <strain evidence="11 12">NIO-1109</strain>
    </source>
</reference>
<dbReference type="EC" id="5.3.1.24" evidence="3 9"/>
<proteinExistence type="inferred from homology"/>
<dbReference type="Proteomes" id="UP000053797">
    <property type="component" value="Unassembled WGS sequence"/>
</dbReference>
<dbReference type="InterPro" id="IPR044643">
    <property type="entry name" value="TrpF_fam"/>
</dbReference>
<dbReference type="Pfam" id="PF00697">
    <property type="entry name" value="PRAI"/>
    <property type="match status" value="1"/>
</dbReference>
<protein>
    <recommendedName>
        <fullName evidence="4 9">N-(5'-phosphoribosyl)anthranilate isomerase</fullName>
        <shortName evidence="9">PRAI</shortName>
        <ecNumber evidence="3 9">5.3.1.24</ecNumber>
    </recommendedName>
</protein>
<dbReference type="HAMAP" id="MF_00135">
    <property type="entry name" value="PRAI"/>
    <property type="match status" value="1"/>
</dbReference>
<dbReference type="GO" id="GO:0000162">
    <property type="term" value="P:L-tryptophan biosynthetic process"/>
    <property type="evidence" value="ECO:0007669"/>
    <property type="project" value="UniProtKB-UniRule"/>
</dbReference>
<evidence type="ECO:0000256" key="8">
    <source>
        <dbReference type="ARBA" id="ARBA00023235"/>
    </source>
</evidence>
<sequence length="189" mass="20745">MTRIKFCGLREREHVEAAVRLADYIGFVFAKSKRQVTLEEAARLRRDIPSTVQVVGVFVSPTYQQVTDAVEQVALDLVQIHGVIPDGEIPVPVIQAIPVTNIAEIEQQTEYLLVDAPVAGSGETFDWSRDIQADRPLFIAGGLTAGNVGEAIKRYHPFAVDVSSGIETDGRKDPIKMQAFADAVKEREA</sequence>
<evidence type="ECO:0000256" key="3">
    <source>
        <dbReference type="ARBA" id="ARBA00012572"/>
    </source>
</evidence>
<evidence type="ECO:0000256" key="9">
    <source>
        <dbReference type="HAMAP-Rule" id="MF_00135"/>
    </source>
</evidence>
<comment type="pathway">
    <text evidence="2 9">Amino-acid biosynthesis; L-tryptophan biosynthesis; L-tryptophan from chorismate: step 3/5.</text>
</comment>
<dbReference type="PANTHER" id="PTHR42894">
    <property type="entry name" value="N-(5'-PHOSPHORIBOSYL)ANTHRANILATE ISOMERASE"/>
    <property type="match status" value="1"/>
</dbReference>
<dbReference type="RefSeq" id="WP_058265120.1">
    <property type="nucleotide sequence ID" value="NZ_FMYN01000002.1"/>
</dbReference>
<evidence type="ECO:0000313" key="11">
    <source>
        <dbReference type="EMBL" id="KSU49247.1"/>
    </source>
</evidence>
<evidence type="ECO:0000256" key="6">
    <source>
        <dbReference type="ARBA" id="ARBA00022822"/>
    </source>
</evidence>
<dbReference type="SUPFAM" id="SSF51366">
    <property type="entry name" value="Ribulose-phoshate binding barrel"/>
    <property type="match status" value="1"/>
</dbReference>
<evidence type="ECO:0000256" key="4">
    <source>
        <dbReference type="ARBA" id="ARBA00022272"/>
    </source>
</evidence>
<dbReference type="PANTHER" id="PTHR42894:SF1">
    <property type="entry name" value="N-(5'-PHOSPHORIBOSYL)ANTHRANILATE ISOMERASE"/>
    <property type="match status" value="1"/>
</dbReference>
<keyword evidence="7 9" id="KW-0057">Aromatic amino acid biosynthesis</keyword>
<comment type="catalytic activity">
    <reaction evidence="1 9">
        <text>N-(5-phospho-beta-D-ribosyl)anthranilate = 1-(2-carboxyphenylamino)-1-deoxy-D-ribulose 5-phosphate</text>
        <dbReference type="Rhea" id="RHEA:21540"/>
        <dbReference type="ChEBI" id="CHEBI:18277"/>
        <dbReference type="ChEBI" id="CHEBI:58613"/>
        <dbReference type="EC" id="5.3.1.24"/>
    </reaction>
</comment>
<accession>A0A0V8GGG8</accession>
<dbReference type="InterPro" id="IPR013785">
    <property type="entry name" value="Aldolase_TIM"/>
</dbReference>
<feature type="domain" description="N-(5'phosphoribosyl) anthranilate isomerase (PRAI)" evidence="10">
    <location>
        <begin position="5"/>
        <end position="182"/>
    </location>
</feature>
<name>A0A0V8GGG8_9BACL</name>
<evidence type="ECO:0000259" key="10">
    <source>
        <dbReference type="Pfam" id="PF00697"/>
    </source>
</evidence>
<dbReference type="Gene3D" id="3.20.20.70">
    <property type="entry name" value="Aldolase class I"/>
    <property type="match status" value="1"/>
</dbReference>